<dbReference type="HOGENOM" id="CLU_1229795_0_0_1"/>
<keyword evidence="4" id="KW-1185">Reference proteome</keyword>
<gene>
    <name evidence="3" type="ORF">G210_1933</name>
</gene>
<keyword evidence="2" id="KW-0732">Signal</keyword>
<evidence type="ECO:0000313" key="4">
    <source>
        <dbReference type="Proteomes" id="UP000011777"/>
    </source>
</evidence>
<name>M3J6I7_CANMX</name>
<evidence type="ECO:0000256" key="2">
    <source>
        <dbReference type="SAM" id="SignalP"/>
    </source>
</evidence>
<dbReference type="EMBL" id="AOGT01001452">
    <property type="protein sequence ID" value="EMG47658.1"/>
    <property type="molecule type" value="Genomic_DNA"/>
</dbReference>
<evidence type="ECO:0000313" key="3">
    <source>
        <dbReference type="EMBL" id="EMG47658.1"/>
    </source>
</evidence>
<proteinExistence type="predicted"/>
<organism evidence="3 4">
    <name type="scientific">Candida maltosa (strain Xu316)</name>
    <name type="common">Yeast</name>
    <dbReference type="NCBI Taxonomy" id="1245528"/>
    <lineage>
        <taxon>Eukaryota</taxon>
        <taxon>Fungi</taxon>
        <taxon>Dikarya</taxon>
        <taxon>Ascomycota</taxon>
        <taxon>Saccharomycotina</taxon>
        <taxon>Pichiomycetes</taxon>
        <taxon>Debaryomycetaceae</taxon>
        <taxon>Candida/Lodderomyces clade</taxon>
        <taxon>Candida</taxon>
    </lineage>
</organism>
<feature type="region of interest" description="Disordered" evidence="1">
    <location>
        <begin position="128"/>
        <end position="213"/>
    </location>
</feature>
<evidence type="ECO:0008006" key="5">
    <source>
        <dbReference type="Google" id="ProtNLM"/>
    </source>
</evidence>
<dbReference type="OrthoDB" id="4026080at2759"/>
<protein>
    <recommendedName>
        <fullName evidence="5">Extracellular membrane protein CFEM domain-containing protein</fullName>
    </recommendedName>
</protein>
<feature type="chain" id="PRO_5013152984" description="Extracellular membrane protein CFEM domain-containing protein" evidence="2">
    <location>
        <begin position="16"/>
        <end position="231"/>
    </location>
</feature>
<evidence type="ECO:0000256" key="1">
    <source>
        <dbReference type="SAM" id="MobiDB-lite"/>
    </source>
</evidence>
<sequence length="231" mass="23737">MKSFYFLLLASTVSGLNIFGNFKRATCDVQACIDSENIIQQKCGDSGDPQCFCDLPDSYFQDVFNCLKNCGNQGNLGVATSGGPSAIKSAFCELATGFTFNPTLFDTEFPTDFATDFASDFASDFGTDTFETETTNGAGNTASGTETVSETANANANSGSASKTESGSGSGSGSKTSASETSSKASSETSSKASSESTSHTTTSTSTNTNNSGAGSIAVISFISLVFAMML</sequence>
<dbReference type="AlphaFoldDB" id="M3J6I7"/>
<accession>M3J6I7</accession>
<reference evidence="3 4" key="1">
    <citation type="submission" date="2013-02" db="EMBL/GenBank/DDBJ databases">
        <title>Genome sequence of Candida maltosa Xu316, a potential industrial strain for xylitol and ethanol production.</title>
        <authorList>
            <person name="Yu J."/>
            <person name="Wang Q."/>
            <person name="Geng X."/>
            <person name="Bao W."/>
            <person name="He P."/>
            <person name="Cai J."/>
        </authorList>
    </citation>
    <scope>NUCLEOTIDE SEQUENCE [LARGE SCALE GENOMIC DNA]</scope>
    <source>
        <strain evidence="4">Xu316</strain>
    </source>
</reference>
<dbReference type="STRING" id="1245528.M3J6I7"/>
<feature type="signal peptide" evidence="2">
    <location>
        <begin position="1"/>
        <end position="15"/>
    </location>
</feature>
<dbReference type="Proteomes" id="UP000011777">
    <property type="component" value="Unassembled WGS sequence"/>
</dbReference>
<comment type="caution">
    <text evidence="3">The sequence shown here is derived from an EMBL/GenBank/DDBJ whole genome shotgun (WGS) entry which is preliminary data.</text>
</comment>